<dbReference type="CDD" id="cd00067">
    <property type="entry name" value="GAL4"/>
    <property type="match status" value="1"/>
</dbReference>
<evidence type="ECO:0000256" key="1">
    <source>
        <dbReference type="ARBA" id="ARBA00004123"/>
    </source>
</evidence>
<dbReference type="Gene3D" id="4.10.240.10">
    <property type="entry name" value="Zn(2)-C6 fungal-type DNA-binding domain"/>
    <property type="match status" value="1"/>
</dbReference>
<comment type="subcellular location">
    <subcellularLocation>
        <location evidence="1">Nucleus</location>
    </subcellularLocation>
</comment>
<dbReference type="InterPro" id="IPR021858">
    <property type="entry name" value="Fun_TF"/>
</dbReference>
<dbReference type="SMART" id="SM00066">
    <property type="entry name" value="GAL4"/>
    <property type="match status" value="1"/>
</dbReference>
<dbReference type="Pfam" id="PF00172">
    <property type="entry name" value="Zn_clus"/>
    <property type="match status" value="1"/>
</dbReference>
<dbReference type="PANTHER" id="PTHR37534">
    <property type="entry name" value="TRANSCRIPTIONAL ACTIVATOR PROTEIN UGA3"/>
    <property type="match status" value="1"/>
</dbReference>
<dbReference type="PROSITE" id="PS50048">
    <property type="entry name" value="ZN2_CY6_FUNGAL_2"/>
    <property type="match status" value="1"/>
</dbReference>
<dbReference type="PANTHER" id="PTHR37534:SF46">
    <property type="entry name" value="ZN(II)2CYS6 TRANSCRIPTION FACTOR (EUROFUNG)"/>
    <property type="match status" value="1"/>
</dbReference>
<reference evidence="7 8" key="1">
    <citation type="journal article" date="2014" name="Nat. Commun.">
        <title>Multiple recent horizontal transfers of a large genomic region in cheese making fungi.</title>
        <authorList>
            <person name="Cheeseman K."/>
            <person name="Ropars J."/>
            <person name="Renault P."/>
            <person name="Dupont J."/>
            <person name="Gouzy J."/>
            <person name="Branca A."/>
            <person name="Abraham A.L."/>
            <person name="Ceppi M."/>
            <person name="Conseiller E."/>
            <person name="Debuchy R."/>
            <person name="Malagnac F."/>
            <person name="Goarin A."/>
            <person name="Silar P."/>
            <person name="Lacoste S."/>
            <person name="Sallet E."/>
            <person name="Bensimon A."/>
            <person name="Giraud T."/>
            <person name="Brygoo Y."/>
        </authorList>
    </citation>
    <scope>NUCLEOTIDE SEQUENCE [LARGE SCALE GENOMIC DNA]</scope>
    <source>
        <strain evidence="8">FM 013</strain>
    </source>
</reference>
<feature type="domain" description="Zn(2)-C6 fungal-type" evidence="6">
    <location>
        <begin position="12"/>
        <end position="42"/>
    </location>
</feature>
<keyword evidence="2" id="KW-0805">Transcription regulation</keyword>
<protein>
    <submittedName>
        <fullName evidence="7">Fungal transcriptional regulatory protein, N-terminal</fullName>
    </submittedName>
</protein>
<evidence type="ECO:0000313" key="8">
    <source>
        <dbReference type="Proteomes" id="UP000053732"/>
    </source>
</evidence>
<dbReference type="GO" id="GO:0005634">
    <property type="term" value="C:nucleus"/>
    <property type="evidence" value="ECO:0007669"/>
    <property type="project" value="UniProtKB-SubCell"/>
</dbReference>
<dbReference type="GO" id="GO:0003677">
    <property type="term" value="F:DNA binding"/>
    <property type="evidence" value="ECO:0007669"/>
    <property type="project" value="UniProtKB-KW"/>
</dbReference>
<keyword evidence="4" id="KW-0804">Transcription</keyword>
<evidence type="ECO:0000313" key="7">
    <source>
        <dbReference type="EMBL" id="CRL20483.1"/>
    </source>
</evidence>
<keyword evidence="5" id="KW-0539">Nucleus</keyword>
<dbReference type="GO" id="GO:0000981">
    <property type="term" value="F:DNA-binding transcription factor activity, RNA polymerase II-specific"/>
    <property type="evidence" value="ECO:0007669"/>
    <property type="project" value="InterPro"/>
</dbReference>
<dbReference type="PROSITE" id="PS00463">
    <property type="entry name" value="ZN2_CY6_FUNGAL_1"/>
    <property type="match status" value="1"/>
</dbReference>
<dbReference type="InterPro" id="IPR001138">
    <property type="entry name" value="Zn2Cys6_DnaBD"/>
</dbReference>
<evidence type="ECO:0000256" key="4">
    <source>
        <dbReference type="ARBA" id="ARBA00023163"/>
    </source>
</evidence>
<dbReference type="EMBL" id="HG793137">
    <property type="protein sequence ID" value="CRL20483.1"/>
    <property type="molecule type" value="Genomic_DNA"/>
</dbReference>
<proteinExistence type="predicted"/>
<dbReference type="SUPFAM" id="SSF57701">
    <property type="entry name" value="Zn2/Cys6 DNA-binding domain"/>
    <property type="match status" value="1"/>
</dbReference>
<dbReference type="AlphaFoldDB" id="A0A0G4P2L0"/>
<accession>A0A0G4P2L0</accession>
<evidence type="ECO:0000256" key="5">
    <source>
        <dbReference type="ARBA" id="ARBA00023242"/>
    </source>
</evidence>
<evidence type="ECO:0000259" key="6">
    <source>
        <dbReference type="PROSITE" id="PS50048"/>
    </source>
</evidence>
<evidence type="ECO:0000256" key="2">
    <source>
        <dbReference type="ARBA" id="ARBA00023015"/>
    </source>
</evidence>
<dbReference type="Proteomes" id="UP000053732">
    <property type="component" value="Unassembled WGS sequence"/>
</dbReference>
<organism evidence="7 8">
    <name type="scientific">Penicillium camemberti (strain FM 013)</name>
    <dbReference type="NCBI Taxonomy" id="1429867"/>
    <lineage>
        <taxon>Eukaryota</taxon>
        <taxon>Fungi</taxon>
        <taxon>Dikarya</taxon>
        <taxon>Ascomycota</taxon>
        <taxon>Pezizomycotina</taxon>
        <taxon>Eurotiomycetes</taxon>
        <taxon>Eurotiomycetidae</taxon>
        <taxon>Eurotiales</taxon>
        <taxon>Aspergillaceae</taxon>
        <taxon>Penicillium</taxon>
    </lineage>
</organism>
<keyword evidence="3" id="KW-0238">DNA-binding</keyword>
<gene>
    <name evidence="7" type="ORF">PCAMFM013_S004g000424</name>
</gene>
<dbReference type="GO" id="GO:0008270">
    <property type="term" value="F:zinc ion binding"/>
    <property type="evidence" value="ECO:0007669"/>
    <property type="project" value="InterPro"/>
</dbReference>
<dbReference type="InterPro" id="IPR036864">
    <property type="entry name" value="Zn2-C6_fun-type_DNA-bd_sf"/>
</dbReference>
<evidence type="ECO:0000256" key="3">
    <source>
        <dbReference type="ARBA" id="ARBA00023125"/>
    </source>
</evidence>
<sequence>MPPKRERTVQGSCWPCKQRRVKCDLGKPLCQRCISSEAKCCYDKLLIRWKKALPTQSLTVHQSPFMSLNMHLTDNTLASRDRKALEYFQFAVWPLFTTAAHPCPPPIPLAMECQPVLLVVCELAEAHRTLRDEAGNSTVSAPFDKRMSCLASVREQLRNDNSNQASLSPLLVAVFLLYFLDGFIECDHQSASTASHHVGVQAIVDHLGGFTALIKMGQKDITMLLSEFASTDLTKALLDDRSPCFPAEIWTQIEHGTVWWDQETYNGTTLASVFRLMAEMSFYRQQIRGDPETLSMEVVRDFERCLQPSFQILNFDHIKNPNTYMVHESTLEPRMQADSFTRAFQHSALVYLYRAICGLPPRHSLVQQHVQSGVECIRNISPVSKAHNCIIFPLYIMGAHTFLQDQQTFVLERLDSIYKYLRFNSVLLVRAALEDLWKSPRHNGDWWDMFRSLGEHVLVI</sequence>
<dbReference type="Pfam" id="PF11951">
    <property type="entry name" value="Fungal_trans_2"/>
    <property type="match status" value="1"/>
</dbReference>
<name>A0A0G4P2L0_PENC3</name>
<keyword evidence="8" id="KW-1185">Reference proteome</keyword>